<protein>
    <recommendedName>
        <fullName evidence="3">DUF3806 domain-containing protein</fullName>
    </recommendedName>
</protein>
<sequence>MNFLQRLVAAFKGTRAPENPMPQRTLNLQYEILPENAAAFAEQFVEIIRNNERVGLNYTIGTLVFVDDFLERFNKKGVPLDKFAETIFVAGCYVGQVMIFNHGGEWIKEADANVANVRLSPIVLRLSNGLVADPLTQTFKRFTKGKSESLMRFYHAFTQTPQ</sequence>
<comment type="caution">
    <text evidence="1">The sequence shown here is derived from an EMBL/GenBank/DDBJ whole genome shotgun (WGS) entry which is preliminary data.</text>
</comment>
<dbReference type="RefSeq" id="WP_237869521.1">
    <property type="nucleotide sequence ID" value="NZ_JAKLTR010000003.1"/>
</dbReference>
<evidence type="ECO:0000313" key="1">
    <source>
        <dbReference type="EMBL" id="MCG2613777.1"/>
    </source>
</evidence>
<keyword evidence="2" id="KW-1185">Reference proteome</keyword>
<proteinExistence type="predicted"/>
<dbReference type="EMBL" id="JAKLTR010000003">
    <property type="protein sequence ID" value="MCG2613777.1"/>
    <property type="molecule type" value="Genomic_DNA"/>
</dbReference>
<gene>
    <name evidence="1" type="ORF">LZZ85_05775</name>
</gene>
<accession>A0ABS9KN70</accession>
<evidence type="ECO:0008006" key="3">
    <source>
        <dbReference type="Google" id="ProtNLM"/>
    </source>
</evidence>
<reference evidence="1" key="1">
    <citation type="submission" date="2022-01" db="EMBL/GenBank/DDBJ databases">
        <authorList>
            <person name="Jo J.-H."/>
            <person name="Im W.-T."/>
        </authorList>
    </citation>
    <scope>NUCLEOTIDE SEQUENCE</scope>
    <source>
        <strain evidence="1">NA20</strain>
    </source>
</reference>
<dbReference type="Proteomes" id="UP001165367">
    <property type="component" value="Unassembled WGS sequence"/>
</dbReference>
<organism evidence="1 2">
    <name type="scientific">Terrimonas ginsenosidimutans</name>
    <dbReference type="NCBI Taxonomy" id="2908004"/>
    <lineage>
        <taxon>Bacteria</taxon>
        <taxon>Pseudomonadati</taxon>
        <taxon>Bacteroidota</taxon>
        <taxon>Chitinophagia</taxon>
        <taxon>Chitinophagales</taxon>
        <taxon>Chitinophagaceae</taxon>
        <taxon>Terrimonas</taxon>
    </lineage>
</organism>
<name>A0ABS9KN70_9BACT</name>
<evidence type="ECO:0000313" key="2">
    <source>
        <dbReference type="Proteomes" id="UP001165367"/>
    </source>
</evidence>